<evidence type="ECO:0000259" key="4">
    <source>
        <dbReference type="SMART" id="SM00829"/>
    </source>
</evidence>
<organism evidence="5 6">
    <name type="scientific">Congregibacter brevis</name>
    <dbReference type="NCBI Taxonomy" id="3081201"/>
    <lineage>
        <taxon>Bacteria</taxon>
        <taxon>Pseudomonadati</taxon>
        <taxon>Pseudomonadota</taxon>
        <taxon>Gammaproteobacteria</taxon>
        <taxon>Cellvibrionales</taxon>
        <taxon>Halieaceae</taxon>
        <taxon>Congregibacter</taxon>
    </lineage>
</organism>
<dbReference type="InterPro" id="IPR050129">
    <property type="entry name" value="Zn_alcohol_dh"/>
</dbReference>
<gene>
    <name evidence="5" type="ORF">R0137_04085</name>
</gene>
<keyword evidence="2" id="KW-0862">Zinc</keyword>
<keyword evidence="1" id="KW-0479">Metal-binding</keyword>
<dbReference type="SMART" id="SM00829">
    <property type="entry name" value="PKS_ER"/>
    <property type="match status" value="1"/>
</dbReference>
<dbReference type="Pfam" id="PF00107">
    <property type="entry name" value="ADH_zinc_N"/>
    <property type="match status" value="1"/>
</dbReference>
<evidence type="ECO:0000313" key="5">
    <source>
        <dbReference type="EMBL" id="WOJ97759.1"/>
    </source>
</evidence>
<dbReference type="EMBL" id="CP136865">
    <property type="protein sequence ID" value="WOJ97759.1"/>
    <property type="molecule type" value="Genomic_DNA"/>
</dbReference>
<dbReference type="InterPro" id="IPR013149">
    <property type="entry name" value="ADH-like_C"/>
</dbReference>
<accession>A0ABZ0IGU8</accession>
<evidence type="ECO:0000313" key="6">
    <source>
        <dbReference type="Proteomes" id="UP001626549"/>
    </source>
</evidence>
<evidence type="ECO:0000256" key="2">
    <source>
        <dbReference type="ARBA" id="ARBA00022833"/>
    </source>
</evidence>
<dbReference type="RefSeq" id="WP_407328760.1">
    <property type="nucleotide sequence ID" value="NZ_CP136865.1"/>
</dbReference>
<evidence type="ECO:0000256" key="3">
    <source>
        <dbReference type="ARBA" id="ARBA00023002"/>
    </source>
</evidence>
<keyword evidence="6" id="KW-1185">Reference proteome</keyword>
<protein>
    <submittedName>
        <fullName evidence="5">Zinc-binding dehydrogenase</fullName>
    </submittedName>
</protein>
<dbReference type="InterPro" id="IPR020843">
    <property type="entry name" value="ER"/>
</dbReference>
<keyword evidence="3" id="KW-0560">Oxidoreductase</keyword>
<dbReference type="PANTHER" id="PTHR43401:SF2">
    <property type="entry name" value="L-THREONINE 3-DEHYDROGENASE"/>
    <property type="match status" value="1"/>
</dbReference>
<dbReference type="Proteomes" id="UP001626549">
    <property type="component" value="Chromosome"/>
</dbReference>
<dbReference type="InterPro" id="IPR011032">
    <property type="entry name" value="GroES-like_sf"/>
</dbReference>
<reference evidence="5 6" key="1">
    <citation type="submission" date="2023-10" db="EMBL/GenBank/DDBJ databases">
        <title>Two novel species belonging to the OM43/NOR5 clade.</title>
        <authorList>
            <person name="Park M."/>
        </authorList>
    </citation>
    <scope>NUCLEOTIDE SEQUENCE [LARGE SCALE GENOMIC DNA]</scope>
    <source>
        <strain evidence="5 6">IMCC45268</strain>
    </source>
</reference>
<sequence>MAPAAKTNIALTIPEPGKFELVERPYPHIKSGYAIIKTEIAPICLEGSRIWSEHDFEFHDDPEHLGHEGVGTVDEVLPGSNFSVGDRVIVFQGDHCGHCHACTQALSPTYCDANDPDLRGVDGSAMKGIQNRNESPSGGFAMERYRIAPEANLIRIPDALDFRYAASANCSFGVGFSNQEAMDVKAGDTILVGGVGFIALGHIISALYRNATVIALARNPYRIDLMRRMGVEHIVNPDDDDWLEQVLALSYKGQGVDVAIDGSGVTYYQEKLMKAVRKYGQVNFSGHTPGAHLELSPLHHVIDPAHTLFGQHDVRAKDRERMVRALCNPKVQAMVDVMITHEFPMSRAGEAFDIQVGKQCGKVYLWTQQ</sequence>
<proteinExistence type="predicted"/>
<dbReference type="SUPFAM" id="SSF51735">
    <property type="entry name" value="NAD(P)-binding Rossmann-fold domains"/>
    <property type="match status" value="1"/>
</dbReference>
<dbReference type="InterPro" id="IPR013154">
    <property type="entry name" value="ADH-like_N"/>
</dbReference>
<name>A0ABZ0IGU8_9GAMM</name>
<dbReference type="PANTHER" id="PTHR43401">
    <property type="entry name" value="L-THREONINE 3-DEHYDROGENASE"/>
    <property type="match status" value="1"/>
</dbReference>
<dbReference type="SUPFAM" id="SSF50129">
    <property type="entry name" value="GroES-like"/>
    <property type="match status" value="1"/>
</dbReference>
<dbReference type="Gene3D" id="3.90.180.10">
    <property type="entry name" value="Medium-chain alcohol dehydrogenases, catalytic domain"/>
    <property type="match status" value="1"/>
</dbReference>
<feature type="domain" description="Enoyl reductase (ER)" evidence="4">
    <location>
        <begin position="17"/>
        <end position="365"/>
    </location>
</feature>
<evidence type="ECO:0000256" key="1">
    <source>
        <dbReference type="ARBA" id="ARBA00022723"/>
    </source>
</evidence>
<dbReference type="Pfam" id="PF08240">
    <property type="entry name" value="ADH_N"/>
    <property type="match status" value="1"/>
</dbReference>
<dbReference type="InterPro" id="IPR036291">
    <property type="entry name" value="NAD(P)-bd_dom_sf"/>
</dbReference>